<organism evidence="2 3">
    <name type="scientific">Flavobacterium macacae</name>
    <dbReference type="NCBI Taxonomy" id="2488993"/>
    <lineage>
        <taxon>Bacteria</taxon>
        <taxon>Pseudomonadati</taxon>
        <taxon>Bacteroidota</taxon>
        <taxon>Flavobacteriia</taxon>
        <taxon>Flavobacteriales</taxon>
        <taxon>Flavobacteriaceae</taxon>
        <taxon>Flavobacterium</taxon>
    </lineage>
</organism>
<keyword evidence="3" id="KW-1185">Reference proteome</keyword>
<keyword evidence="1" id="KW-0472">Membrane</keyword>
<dbReference type="EMBL" id="RQVR01000008">
    <property type="protein sequence ID" value="RRJ91412.1"/>
    <property type="molecule type" value="Genomic_DNA"/>
</dbReference>
<protein>
    <submittedName>
        <fullName evidence="2">DUF2007 domain-containing protein</fullName>
    </submittedName>
</protein>
<dbReference type="Proteomes" id="UP000271937">
    <property type="component" value="Unassembled WGS sequence"/>
</dbReference>
<evidence type="ECO:0000313" key="2">
    <source>
        <dbReference type="EMBL" id="RRJ91412.1"/>
    </source>
</evidence>
<dbReference type="RefSeq" id="WP_125012646.1">
    <property type="nucleotide sequence ID" value="NZ_RQVR01000008.1"/>
</dbReference>
<sequence length="135" mass="15435">MSESTFLKIGQYQYSSEAFIYKGKLEADGIEVFVRDNFTIDSDPMVSNAIGGVKLFVLEEDYRRAIEILSEISTFSLDDNGKLLKCTNCGADKVQLITTVKDLKSLFSFLFSMIMVVIPFYNLYKYKCEECGYEF</sequence>
<feature type="transmembrane region" description="Helical" evidence="1">
    <location>
        <begin position="106"/>
        <end position="124"/>
    </location>
</feature>
<dbReference type="OrthoDB" id="8480302at2"/>
<proteinExistence type="predicted"/>
<evidence type="ECO:0000256" key="1">
    <source>
        <dbReference type="SAM" id="Phobius"/>
    </source>
</evidence>
<comment type="caution">
    <text evidence="2">The sequence shown here is derived from an EMBL/GenBank/DDBJ whole genome shotgun (WGS) entry which is preliminary data.</text>
</comment>
<evidence type="ECO:0000313" key="3">
    <source>
        <dbReference type="Proteomes" id="UP000271937"/>
    </source>
</evidence>
<name>A0A3P3W8C6_9FLAO</name>
<keyword evidence="1" id="KW-0812">Transmembrane</keyword>
<gene>
    <name evidence="2" type="ORF">EG849_08440</name>
</gene>
<accession>A0A3P3W8C6</accession>
<keyword evidence="1" id="KW-1133">Transmembrane helix</keyword>
<reference evidence="2 3" key="1">
    <citation type="submission" date="2018-11" db="EMBL/GenBank/DDBJ databases">
        <title>Flavobacterium sp. nov., YIM 102600 draft genome.</title>
        <authorList>
            <person name="Li G."/>
            <person name="Jiang Y."/>
        </authorList>
    </citation>
    <scope>NUCLEOTIDE SEQUENCE [LARGE SCALE GENOMIC DNA]</scope>
    <source>
        <strain evidence="2 3">YIM 102600</strain>
    </source>
</reference>
<dbReference type="AlphaFoldDB" id="A0A3P3W8C6"/>